<evidence type="ECO:0000313" key="2">
    <source>
        <dbReference type="Proteomes" id="UP001060085"/>
    </source>
</evidence>
<protein>
    <submittedName>
        <fullName evidence="1">Uncharacterized protein</fullName>
    </submittedName>
</protein>
<dbReference type="Proteomes" id="UP001060085">
    <property type="component" value="Linkage Group LG06"/>
</dbReference>
<sequence>MKLSEDNPTQNSILTPKYNFPKPDSKLPYTFLMPSIFEWGKTHRRKKKKLPSLNILARQGILEAQNPLDCAIAEASNLTHLLGPITTRDGGGRSMCRNRQNQMIDYVERRLLSCSNCTILDDMSSFCKKIPRLHLGSVLGVGGQDKVQLHAISFQAAANKQISKSLSFSSISCKTLSVKCKVRQLCASPSFSVRISPVQDSEYSSGYKLRLQFYFGTKTKKKREMDESHNRIAQ</sequence>
<organism evidence="1 2">
    <name type="scientific">Catharanthus roseus</name>
    <name type="common">Madagascar periwinkle</name>
    <name type="synonym">Vinca rosea</name>
    <dbReference type="NCBI Taxonomy" id="4058"/>
    <lineage>
        <taxon>Eukaryota</taxon>
        <taxon>Viridiplantae</taxon>
        <taxon>Streptophyta</taxon>
        <taxon>Embryophyta</taxon>
        <taxon>Tracheophyta</taxon>
        <taxon>Spermatophyta</taxon>
        <taxon>Magnoliopsida</taxon>
        <taxon>eudicotyledons</taxon>
        <taxon>Gunneridae</taxon>
        <taxon>Pentapetalae</taxon>
        <taxon>asterids</taxon>
        <taxon>lamiids</taxon>
        <taxon>Gentianales</taxon>
        <taxon>Apocynaceae</taxon>
        <taxon>Rauvolfioideae</taxon>
        <taxon>Vinceae</taxon>
        <taxon>Catharanthinae</taxon>
        <taxon>Catharanthus</taxon>
    </lineage>
</organism>
<accession>A0ACC0ACQ2</accession>
<gene>
    <name evidence="1" type="ORF">M9H77_27319</name>
</gene>
<comment type="caution">
    <text evidence="1">The sequence shown here is derived from an EMBL/GenBank/DDBJ whole genome shotgun (WGS) entry which is preliminary data.</text>
</comment>
<keyword evidence="2" id="KW-1185">Reference proteome</keyword>
<reference evidence="2" key="1">
    <citation type="journal article" date="2023" name="Nat. Plants">
        <title>Single-cell RNA sequencing provides a high-resolution roadmap for understanding the multicellular compartmentation of specialized metabolism.</title>
        <authorList>
            <person name="Sun S."/>
            <person name="Shen X."/>
            <person name="Li Y."/>
            <person name="Li Y."/>
            <person name="Wang S."/>
            <person name="Li R."/>
            <person name="Zhang H."/>
            <person name="Shen G."/>
            <person name="Guo B."/>
            <person name="Wei J."/>
            <person name="Xu J."/>
            <person name="St-Pierre B."/>
            <person name="Chen S."/>
            <person name="Sun C."/>
        </authorList>
    </citation>
    <scope>NUCLEOTIDE SEQUENCE [LARGE SCALE GENOMIC DNA]</scope>
</reference>
<evidence type="ECO:0000313" key="1">
    <source>
        <dbReference type="EMBL" id="KAI5658526.1"/>
    </source>
</evidence>
<proteinExistence type="predicted"/>
<name>A0ACC0ACQ2_CATRO</name>
<dbReference type="EMBL" id="CM044706">
    <property type="protein sequence ID" value="KAI5658526.1"/>
    <property type="molecule type" value="Genomic_DNA"/>
</dbReference>